<dbReference type="GO" id="GO:0005634">
    <property type="term" value="C:nucleus"/>
    <property type="evidence" value="ECO:0007669"/>
    <property type="project" value="TreeGrafter"/>
</dbReference>
<dbReference type="EMBL" id="GBHO01035701">
    <property type="protein sequence ID" value="JAG07903.1"/>
    <property type="molecule type" value="Transcribed_RNA"/>
</dbReference>
<reference evidence="3" key="2">
    <citation type="submission" date="2014-07" db="EMBL/GenBank/DDBJ databases">
        <authorList>
            <person name="Hull J."/>
        </authorList>
    </citation>
    <scope>NUCLEOTIDE SEQUENCE</scope>
</reference>
<dbReference type="GO" id="GO:0006203">
    <property type="term" value="P:dGTP catabolic process"/>
    <property type="evidence" value="ECO:0007669"/>
    <property type="project" value="TreeGrafter"/>
</dbReference>
<name>A0A0A9WN27_LYGHE</name>
<dbReference type="InterPro" id="IPR003607">
    <property type="entry name" value="HD/PDEase_dom"/>
</dbReference>
<dbReference type="InterPro" id="IPR050135">
    <property type="entry name" value="dGTPase-like"/>
</dbReference>
<evidence type="ECO:0000313" key="3">
    <source>
        <dbReference type="EMBL" id="JAG07903.1"/>
    </source>
</evidence>
<proteinExistence type="inferred from homology"/>
<dbReference type="PANTHER" id="PTHR11373">
    <property type="entry name" value="DEOXYNUCLEOSIDE TRIPHOSPHATE TRIPHOSPHOHYDROLASE"/>
    <property type="match status" value="1"/>
</dbReference>
<evidence type="ECO:0000259" key="2">
    <source>
        <dbReference type="SMART" id="SM00471"/>
    </source>
</evidence>
<accession>A0A0A9WN27</accession>
<dbReference type="Gene3D" id="1.10.3210.10">
    <property type="entry name" value="Hypothetical protein af1432"/>
    <property type="match status" value="1"/>
</dbReference>
<organism evidence="3">
    <name type="scientific">Lygus hesperus</name>
    <name type="common">Western plant bug</name>
    <dbReference type="NCBI Taxonomy" id="30085"/>
    <lineage>
        <taxon>Eukaryota</taxon>
        <taxon>Metazoa</taxon>
        <taxon>Ecdysozoa</taxon>
        <taxon>Arthropoda</taxon>
        <taxon>Hexapoda</taxon>
        <taxon>Insecta</taxon>
        <taxon>Pterygota</taxon>
        <taxon>Neoptera</taxon>
        <taxon>Paraneoptera</taxon>
        <taxon>Hemiptera</taxon>
        <taxon>Heteroptera</taxon>
        <taxon>Panheteroptera</taxon>
        <taxon>Cimicomorpha</taxon>
        <taxon>Miridae</taxon>
        <taxon>Mirini</taxon>
        <taxon>Lygus</taxon>
    </lineage>
</organism>
<evidence type="ECO:0000256" key="1">
    <source>
        <dbReference type="ARBA" id="ARBA00005776"/>
    </source>
</evidence>
<reference evidence="3" key="1">
    <citation type="journal article" date="2014" name="PLoS ONE">
        <title>Transcriptome-Based Identification of ABC Transporters in the Western Tarnished Plant Bug Lygus hesperus.</title>
        <authorList>
            <person name="Hull J.J."/>
            <person name="Chaney K."/>
            <person name="Geib S.M."/>
            <person name="Fabrick J.A."/>
            <person name="Brent C.S."/>
            <person name="Walsh D."/>
            <person name="Lavine L.C."/>
        </authorList>
    </citation>
    <scope>NUCLEOTIDE SEQUENCE</scope>
</reference>
<dbReference type="CDD" id="cd00077">
    <property type="entry name" value="HDc"/>
    <property type="match status" value="1"/>
</dbReference>
<feature type="non-terminal residue" evidence="3">
    <location>
        <position position="1"/>
    </location>
</feature>
<dbReference type="SMART" id="SM00471">
    <property type="entry name" value="HDc"/>
    <property type="match status" value="1"/>
</dbReference>
<comment type="similarity">
    <text evidence="1">Belongs to the SAMHD1 family.</text>
</comment>
<gene>
    <name evidence="3" type="primary">SAMHD1_0</name>
    <name evidence="3" type="ORF">CM83_9220</name>
</gene>
<dbReference type="GO" id="GO:0008832">
    <property type="term" value="F:dGTPase activity"/>
    <property type="evidence" value="ECO:0007669"/>
    <property type="project" value="TreeGrafter"/>
</dbReference>
<sequence length="180" mass="19948">KSKKAKGSSMEKGREGKVLLDPVWGYITFNPTLVAIIDTPQFQRLRELKQLGTTYFVYPGASHNRFEHSLGTCYLADVLITSLQTKQPELHITAAEVLAVQIAALCHDLGHGPFSHVFDQEVVPLCLRRRGEAATWRHEMGSEMMLQAAIEVSHNPIGVCVCVCADARSYNLTGSSTHRQ</sequence>
<dbReference type="PANTHER" id="PTHR11373:SF4">
    <property type="entry name" value="DEOXYNUCLEOSIDE TRIPHOSPHATE TRIPHOSPHOHYDROLASE SAMHD1"/>
    <property type="match status" value="1"/>
</dbReference>
<dbReference type="AlphaFoldDB" id="A0A0A9WN27"/>
<dbReference type="Pfam" id="PF01966">
    <property type="entry name" value="HD"/>
    <property type="match status" value="1"/>
</dbReference>
<dbReference type="InterPro" id="IPR006674">
    <property type="entry name" value="HD_domain"/>
</dbReference>
<dbReference type="SUPFAM" id="SSF109604">
    <property type="entry name" value="HD-domain/PDEase-like"/>
    <property type="match status" value="1"/>
</dbReference>
<protein>
    <submittedName>
        <fullName evidence="3">SAM domain and HD domain-containing protein 1</fullName>
    </submittedName>
</protein>
<feature type="domain" description="HD/PDEase" evidence="2">
    <location>
        <begin position="61"/>
        <end position="180"/>
    </location>
</feature>